<evidence type="ECO:0000256" key="1">
    <source>
        <dbReference type="SAM" id="MobiDB-lite"/>
    </source>
</evidence>
<keyword evidence="3" id="KW-1185">Reference proteome</keyword>
<feature type="region of interest" description="Disordered" evidence="1">
    <location>
        <begin position="49"/>
        <end position="137"/>
    </location>
</feature>
<evidence type="ECO:0000313" key="2">
    <source>
        <dbReference type="EMBL" id="GER38225.1"/>
    </source>
</evidence>
<proteinExistence type="predicted"/>
<accession>A0A5A7PZC1</accession>
<feature type="non-terminal residue" evidence="2">
    <location>
        <position position="1"/>
    </location>
</feature>
<protein>
    <submittedName>
        <fullName evidence="2">Xanthine/uracil permease family protein</fullName>
    </submittedName>
</protein>
<organism evidence="2 3">
    <name type="scientific">Striga asiatica</name>
    <name type="common">Asiatic witchweed</name>
    <name type="synonym">Buchnera asiatica</name>
    <dbReference type="NCBI Taxonomy" id="4170"/>
    <lineage>
        <taxon>Eukaryota</taxon>
        <taxon>Viridiplantae</taxon>
        <taxon>Streptophyta</taxon>
        <taxon>Embryophyta</taxon>
        <taxon>Tracheophyta</taxon>
        <taxon>Spermatophyta</taxon>
        <taxon>Magnoliopsida</taxon>
        <taxon>eudicotyledons</taxon>
        <taxon>Gunneridae</taxon>
        <taxon>Pentapetalae</taxon>
        <taxon>asterids</taxon>
        <taxon>lamiids</taxon>
        <taxon>Lamiales</taxon>
        <taxon>Orobanchaceae</taxon>
        <taxon>Buchnereae</taxon>
        <taxon>Striga</taxon>
    </lineage>
</organism>
<feature type="non-terminal residue" evidence="2">
    <location>
        <position position="137"/>
    </location>
</feature>
<dbReference type="AlphaFoldDB" id="A0A5A7PZC1"/>
<sequence length="137" mass="14728">KRSEVIKIEIPTNVSSIILYKNKPRFLWNSSGANNQQRCESLGGATVGHHPAVVGDEFPALSKETVSPIVNGRYSKRRRPLDPGSSTGEKDTNGTKPDGDAPGEAQRDVEVEEGPRSLYGPWMQVPLGSGSLSGDGR</sequence>
<feature type="compositionally biased region" description="Basic and acidic residues" evidence="1">
    <location>
        <begin position="88"/>
        <end position="115"/>
    </location>
</feature>
<name>A0A5A7PZC1_STRAF</name>
<comment type="caution">
    <text evidence="2">The sequence shown here is derived from an EMBL/GenBank/DDBJ whole genome shotgun (WGS) entry which is preliminary data.</text>
</comment>
<evidence type="ECO:0000313" key="3">
    <source>
        <dbReference type="Proteomes" id="UP000325081"/>
    </source>
</evidence>
<gene>
    <name evidence="2" type="ORF">STAS_14693</name>
</gene>
<dbReference type="Proteomes" id="UP000325081">
    <property type="component" value="Unassembled WGS sequence"/>
</dbReference>
<dbReference type="EMBL" id="BKCP01005461">
    <property type="protein sequence ID" value="GER38225.1"/>
    <property type="molecule type" value="Genomic_DNA"/>
</dbReference>
<reference evidence="3" key="1">
    <citation type="journal article" date="2019" name="Curr. Biol.">
        <title>Genome Sequence of Striga asiatica Provides Insight into the Evolution of Plant Parasitism.</title>
        <authorList>
            <person name="Yoshida S."/>
            <person name="Kim S."/>
            <person name="Wafula E.K."/>
            <person name="Tanskanen J."/>
            <person name="Kim Y.M."/>
            <person name="Honaas L."/>
            <person name="Yang Z."/>
            <person name="Spallek T."/>
            <person name="Conn C.E."/>
            <person name="Ichihashi Y."/>
            <person name="Cheong K."/>
            <person name="Cui S."/>
            <person name="Der J.P."/>
            <person name="Gundlach H."/>
            <person name="Jiao Y."/>
            <person name="Hori C."/>
            <person name="Ishida J.K."/>
            <person name="Kasahara H."/>
            <person name="Kiba T."/>
            <person name="Kim M.S."/>
            <person name="Koo N."/>
            <person name="Laohavisit A."/>
            <person name="Lee Y.H."/>
            <person name="Lumba S."/>
            <person name="McCourt P."/>
            <person name="Mortimer J.C."/>
            <person name="Mutuku J.M."/>
            <person name="Nomura T."/>
            <person name="Sasaki-Sekimoto Y."/>
            <person name="Seto Y."/>
            <person name="Wang Y."/>
            <person name="Wakatake T."/>
            <person name="Sakakibara H."/>
            <person name="Demura T."/>
            <person name="Yamaguchi S."/>
            <person name="Yoneyama K."/>
            <person name="Manabe R.I."/>
            <person name="Nelson D.C."/>
            <person name="Schulman A.H."/>
            <person name="Timko M.P."/>
            <person name="dePamphilis C.W."/>
            <person name="Choi D."/>
            <person name="Shirasu K."/>
        </authorList>
    </citation>
    <scope>NUCLEOTIDE SEQUENCE [LARGE SCALE GENOMIC DNA]</scope>
    <source>
        <strain evidence="3">cv. UVA1</strain>
    </source>
</reference>